<sequence>MKRLFGPLLAMVLLVLVGIGIWFSASDQWAARKQLHVVGLTGSEKLPFFQDPQVIAVLAQHGLVVDARQAGSRQIATHPDLDKVDFAFPAGTPAAALIRQQRPKAVAFTPFYAPMAIATWQPITAVLEQAGLVQSQGSYKVLNMRAYLDAFKHQLRWSDLPGNRSYPSSRQILIKTTDVRKSNSAAMYLALMAYLINQQQVVTDSASVDGLFPTIQQLFVDQGFVESSSQVPFDDYLVMGMGHTPLLFIYEAQYIGAAHAEQGGLPPQAALLYPQPEIFSKHVFLALTEGGRKLGELLQNDPELKRLANIHGFRNDQRDYFDQQVKSLGLQLAPSFIDVIEPPSYEVIERVISRIESAYQ</sequence>
<name>A0ABX5M1J1_9GAMM</name>
<accession>A0ABX5M1J1</accession>
<keyword evidence="2" id="KW-1185">Reference proteome</keyword>
<protein>
    <recommendedName>
        <fullName evidence="3">Fe/B12 periplasmic-binding domain-containing protein</fullName>
    </recommendedName>
</protein>
<reference evidence="1 2" key="1">
    <citation type="submission" date="2015-03" db="EMBL/GenBank/DDBJ databases">
        <authorList>
            <person name="Krishnan R."/>
            <person name="Midha S."/>
            <person name="Patil P.B."/>
            <person name="Rameshkumar N."/>
        </authorList>
    </citation>
    <scope>NUCLEOTIDE SEQUENCE [LARGE SCALE GENOMIC DNA]</scope>
    <source>
        <strain evidence="1 2">L1E11</strain>
    </source>
</reference>
<dbReference type="RefSeq" id="WP_110185943.1">
    <property type="nucleotide sequence ID" value="NZ_CP177354.1"/>
</dbReference>
<evidence type="ECO:0000313" key="2">
    <source>
        <dbReference type="Proteomes" id="UP000248090"/>
    </source>
</evidence>
<evidence type="ECO:0008006" key="3">
    <source>
        <dbReference type="Google" id="ProtNLM"/>
    </source>
</evidence>
<dbReference type="EMBL" id="LAPT01000009">
    <property type="protein sequence ID" value="PXF32752.1"/>
    <property type="molecule type" value="Genomic_DNA"/>
</dbReference>
<gene>
    <name evidence="1" type="ORF">WH50_02890</name>
</gene>
<comment type="caution">
    <text evidence="1">The sequence shown here is derived from an EMBL/GenBank/DDBJ whole genome shotgun (WGS) entry which is preliminary data.</text>
</comment>
<dbReference type="Proteomes" id="UP000248090">
    <property type="component" value="Unassembled WGS sequence"/>
</dbReference>
<proteinExistence type="predicted"/>
<organism evidence="1 2">
    <name type="scientific">Pokkaliibacter plantistimulans</name>
    <dbReference type="NCBI Taxonomy" id="1635171"/>
    <lineage>
        <taxon>Bacteria</taxon>
        <taxon>Pseudomonadati</taxon>
        <taxon>Pseudomonadota</taxon>
        <taxon>Gammaproteobacteria</taxon>
        <taxon>Oceanospirillales</taxon>
        <taxon>Balneatrichaceae</taxon>
        <taxon>Pokkaliibacter</taxon>
    </lineage>
</organism>
<evidence type="ECO:0000313" key="1">
    <source>
        <dbReference type="EMBL" id="PXF32752.1"/>
    </source>
</evidence>